<keyword evidence="5 17" id="KW-1133">Transmembrane helix</keyword>
<evidence type="ECO:0000256" key="8">
    <source>
        <dbReference type="ARBA" id="ARBA00047427"/>
    </source>
</evidence>
<dbReference type="PANTHER" id="PTHR10989">
    <property type="entry name" value="ANDROGEN-INDUCED PROTEIN 1-RELATED"/>
    <property type="match status" value="1"/>
</dbReference>
<evidence type="ECO:0000256" key="2">
    <source>
        <dbReference type="ARBA" id="ARBA00004127"/>
    </source>
</evidence>
<comment type="catalytic activity">
    <reaction evidence="12">
        <text>9-(9Z-octadecenoyloxy)-octadecanoate + H2O = 9-hydroxy-octadecanoate + (9Z)-octadecenoate + H(+)</text>
        <dbReference type="Rhea" id="RHEA:52048"/>
        <dbReference type="ChEBI" id="CHEBI:15377"/>
        <dbReference type="ChEBI" id="CHEBI:15378"/>
        <dbReference type="ChEBI" id="CHEBI:30823"/>
        <dbReference type="ChEBI" id="CHEBI:136282"/>
        <dbReference type="ChEBI" id="CHEBI:136286"/>
    </reaction>
    <physiologicalReaction direction="left-to-right" evidence="12">
        <dbReference type="Rhea" id="RHEA:52049"/>
    </physiologicalReaction>
</comment>
<dbReference type="GO" id="GO:0016020">
    <property type="term" value="C:membrane"/>
    <property type="evidence" value="ECO:0007669"/>
    <property type="project" value="InterPro"/>
</dbReference>
<feature type="transmembrane region" description="Helical" evidence="17">
    <location>
        <begin position="33"/>
        <end position="53"/>
    </location>
</feature>
<dbReference type="Pfam" id="PF04750">
    <property type="entry name" value="Far-17a_AIG1"/>
    <property type="match status" value="1"/>
</dbReference>
<comment type="catalytic activity">
    <reaction evidence="8">
        <text>13-octadecanoyloxy-octadecanoate + H2O = 13-hydroxy-octadecanoate + octadecanoate + H(+)</text>
        <dbReference type="Rhea" id="RHEA:52084"/>
        <dbReference type="ChEBI" id="CHEBI:15377"/>
        <dbReference type="ChEBI" id="CHEBI:15378"/>
        <dbReference type="ChEBI" id="CHEBI:25629"/>
        <dbReference type="ChEBI" id="CHEBI:136304"/>
        <dbReference type="ChEBI" id="CHEBI:136335"/>
    </reaction>
    <physiologicalReaction direction="left-to-right" evidence="8">
        <dbReference type="Rhea" id="RHEA:52085"/>
    </physiologicalReaction>
</comment>
<feature type="transmembrane region" description="Helical" evidence="17">
    <location>
        <begin position="78"/>
        <end position="98"/>
    </location>
</feature>
<reference evidence="18" key="1">
    <citation type="submission" date="2021-12" db="EMBL/GenBank/DDBJ databases">
        <authorList>
            <person name="King R."/>
        </authorList>
    </citation>
    <scope>NUCLEOTIDE SEQUENCE</scope>
</reference>
<comment type="catalytic activity">
    <reaction evidence="13">
        <text>9-octadecanoyloxy-octadecanoate + H2O = 9-hydroxy-octadecanoate + octadecanoate + H(+)</text>
        <dbReference type="Rhea" id="RHEA:52096"/>
        <dbReference type="ChEBI" id="CHEBI:15377"/>
        <dbReference type="ChEBI" id="CHEBI:15378"/>
        <dbReference type="ChEBI" id="CHEBI:25629"/>
        <dbReference type="ChEBI" id="CHEBI:136286"/>
        <dbReference type="ChEBI" id="CHEBI:136373"/>
    </reaction>
    <physiologicalReaction direction="left-to-right" evidence="13">
        <dbReference type="Rhea" id="RHEA:52097"/>
    </physiologicalReaction>
</comment>
<comment type="catalytic activity">
    <reaction evidence="16">
        <text>12-(9Z-hexadecenoyloxy)-octadecanoate + H2O = 12-hydroxyoctadecanoate + (9Z)-hexadecenoate + H(+)</text>
        <dbReference type="Rhea" id="RHEA:52072"/>
        <dbReference type="ChEBI" id="CHEBI:15377"/>
        <dbReference type="ChEBI" id="CHEBI:15378"/>
        <dbReference type="ChEBI" id="CHEBI:32372"/>
        <dbReference type="ChEBI" id="CHEBI:84201"/>
        <dbReference type="ChEBI" id="CHEBI:136312"/>
    </reaction>
    <physiologicalReaction direction="left-to-right" evidence="16">
        <dbReference type="Rhea" id="RHEA:52073"/>
    </physiologicalReaction>
</comment>
<evidence type="ECO:0000256" key="16">
    <source>
        <dbReference type="ARBA" id="ARBA00049428"/>
    </source>
</evidence>
<comment type="catalytic activity">
    <reaction evidence="14">
        <text>13-(9Z-octadecenoyloxy)-octadecanoate + H2O = 13-hydroxy-octadecanoate + (9Z)-octadecenoate + H(+)</text>
        <dbReference type="Rhea" id="RHEA:52064"/>
        <dbReference type="ChEBI" id="CHEBI:15377"/>
        <dbReference type="ChEBI" id="CHEBI:15378"/>
        <dbReference type="ChEBI" id="CHEBI:30823"/>
        <dbReference type="ChEBI" id="CHEBI:136303"/>
        <dbReference type="ChEBI" id="CHEBI:136304"/>
    </reaction>
    <physiologicalReaction direction="left-to-right" evidence="14">
        <dbReference type="Rhea" id="RHEA:52065"/>
    </physiologicalReaction>
</comment>
<comment type="catalytic activity">
    <reaction evidence="10">
        <text>12-octadecanoyloxy-octadecanoate + H2O = 12-hydroxyoctadecanoate + octadecanoate + H(+)</text>
        <dbReference type="Rhea" id="RHEA:52080"/>
        <dbReference type="ChEBI" id="CHEBI:15377"/>
        <dbReference type="ChEBI" id="CHEBI:15378"/>
        <dbReference type="ChEBI" id="CHEBI:25629"/>
        <dbReference type="ChEBI" id="CHEBI:84201"/>
        <dbReference type="ChEBI" id="CHEBI:136330"/>
    </reaction>
    <physiologicalReaction direction="left-to-right" evidence="10">
        <dbReference type="Rhea" id="RHEA:52081"/>
    </physiologicalReaction>
</comment>
<dbReference type="GO" id="GO:0012505">
    <property type="term" value="C:endomembrane system"/>
    <property type="evidence" value="ECO:0007669"/>
    <property type="project" value="UniProtKB-SubCell"/>
</dbReference>
<comment type="subcellular location">
    <subcellularLocation>
        <location evidence="2">Endomembrane system</location>
        <topology evidence="2">Multi-pass membrane protein</topology>
    </subcellularLocation>
</comment>
<dbReference type="EMBL" id="OV121140">
    <property type="protein sequence ID" value="CAH0564638.1"/>
    <property type="molecule type" value="Genomic_DNA"/>
</dbReference>
<accession>A0A9P0BFJ3</accession>
<evidence type="ECO:0000256" key="9">
    <source>
        <dbReference type="ARBA" id="ARBA00047863"/>
    </source>
</evidence>
<evidence type="ECO:0000256" key="15">
    <source>
        <dbReference type="ARBA" id="ARBA00049322"/>
    </source>
</evidence>
<keyword evidence="6 17" id="KW-0472">Membrane</keyword>
<keyword evidence="19" id="KW-1185">Reference proteome</keyword>
<comment type="similarity">
    <text evidence="3">Belongs to the AIG1 family.</text>
</comment>
<evidence type="ECO:0000313" key="19">
    <source>
        <dbReference type="Proteomes" id="UP001154078"/>
    </source>
</evidence>
<sequence length="264" mass="30933">MLIVLRSSTLICTVYTLLQHKFHFTRNSRASIIMLRIAFHLFLVTQYIFAQWYDLTYLDVLNDKGRSFVPLKGRLKFLTIWNMLLQGLFFTICLLNDLIGTNDVAPKKTPIIRKIKDFLLPCLALPVALFVAITFWGLYFIDRELVFPRALDAFFPTWLNHVMHTNIVLFAAIELATSFRRYPSRKLGITVVATWCLTYLLWVHVINYHTGLWVYPILEVLPWFGRIIFYVGSLVLQISLYLAGEKLNNVIWRKQLAQKQRKSK</sequence>
<organism evidence="18 19">
    <name type="scientific">Brassicogethes aeneus</name>
    <name type="common">Rape pollen beetle</name>
    <name type="synonym">Meligethes aeneus</name>
    <dbReference type="NCBI Taxonomy" id="1431903"/>
    <lineage>
        <taxon>Eukaryota</taxon>
        <taxon>Metazoa</taxon>
        <taxon>Ecdysozoa</taxon>
        <taxon>Arthropoda</taxon>
        <taxon>Hexapoda</taxon>
        <taxon>Insecta</taxon>
        <taxon>Pterygota</taxon>
        <taxon>Neoptera</taxon>
        <taxon>Endopterygota</taxon>
        <taxon>Coleoptera</taxon>
        <taxon>Polyphaga</taxon>
        <taxon>Cucujiformia</taxon>
        <taxon>Nitidulidae</taxon>
        <taxon>Meligethinae</taxon>
        <taxon>Brassicogethes</taxon>
    </lineage>
</organism>
<evidence type="ECO:0000256" key="17">
    <source>
        <dbReference type="SAM" id="Phobius"/>
    </source>
</evidence>
<keyword evidence="4 17" id="KW-0812">Transmembrane</keyword>
<evidence type="ECO:0000256" key="7">
    <source>
        <dbReference type="ARBA" id="ARBA00047368"/>
    </source>
</evidence>
<dbReference type="OrthoDB" id="1898221at2759"/>
<proteinExistence type="inferred from homology"/>
<feature type="transmembrane region" description="Helical" evidence="17">
    <location>
        <begin position="153"/>
        <end position="175"/>
    </location>
</feature>
<dbReference type="PANTHER" id="PTHR10989:SF16">
    <property type="entry name" value="AT02829P-RELATED"/>
    <property type="match status" value="1"/>
</dbReference>
<comment type="catalytic activity">
    <reaction evidence="11">
        <text>12-(9Z-octadecenoyloxy)-octadecanoate + H2O = 12-hydroxyoctadecanoate + (9Z)-octadecenoate + H(+)</text>
        <dbReference type="Rhea" id="RHEA:52060"/>
        <dbReference type="ChEBI" id="CHEBI:15377"/>
        <dbReference type="ChEBI" id="CHEBI:15378"/>
        <dbReference type="ChEBI" id="CHEBI:30823"/>
        <dbReference type="ChEBI" id="CHEBI:84201"/>
        <dbReference type="ChEBI" id="CHEBI:136302"/>
    </reaction>
    <physiologicalReaction direction="left-to-right" evidence="11">
        <dbReference type="Rhea" id="RHEA:52061"/>
    </physiologicalReaction>
</comment>
<gene>
    <name evidence="18" type="ORF">MELIAE_LOCUS13135</name>
</gene>
<evidence type="ECO:0000256" key="12">
    <source>
        <dbReference type="ARBA" id="ARBA00048800"/>
    </source>
</evidence>
<comment type="catalytic activity">
    <reaction evidence="1">
        <text>9-(9Z-hexadecenoyloxy)-octadecanoate + H2O = (9Z)-hexadecenoate + 9-hydroxy-octadecanoate + H(+)</text>
        <dbReference type="Rhea" id="RHEA:52068"/>
        <dbReference type="ChEBI" id="CHEBI:15377"/>
        <dbReference type="ChEBI" id="CHEBI:15378"/>
        <dbReference type="ChEBI" id="CHEBI:32372"/>
        <dbReference type="ChEBI" id="CHEBI:136286"/>
        <dbReference type="ChEBI" id="CHEBI:136309"/>
    </reaction>
    <physiologicalReaction direction="left-to-right" evidence="1">
        <dbReference type="Rhea" id="RHEA:52069"/>
    </physiologicalReaction>
</comment>
<dbReference type="Proteomes" id="UP001154078">
    <property type="component" value="Chromosome 9"/>
</dbReference>
<evidence type="ECO:0000256" key="6">
    <source>
        <dbReference type="ARBA" id="ARBA00023136"/>
    </source>
</evidence>
<feature type="transmembrane region" description="Helical" evidence="17">
    <location>
        <begin position="118"/>
        <end position="141"/>
    </location>
</feature>
<evidence type="ECO:0000256" key="1">
    <source>
        <dbReference type="ARBA" id="ARBA00000923"/>
    </source>
</evidence>
<feature type="transmembrane region" description="Helical" evidence="17">
    <location>
        <begin position="187"/>
        <end position="207"/>
    </location>
</feature>
<evidence type="ECO:0000256" key="4">
    <source>
        <dbReference type="ARBA" id="ARBA00022692"/>
    </source>
</evidence>
<evidence type="ECO:0000256" key="3">
    <source>
        <dbReference type="ARBA" id="ARBA00009300"/>
    </source>
</evidence>
<evidence type="ECO:0000313" key="18">
    <source>
        <dbReference type="EMBL" id="CAH0564638.1"/>
    </source>
</evidence>
<dbReference type="AlphaFoldDB" id="A0A9P0BFJ3"/>
<evidence type="ECO:0000256" key="14">
    <source>
        <dbReference type="ARBA" id="ARBA00049296"/>
    </source>
</evidence>
<comment type="catalytic activity">
    <reaction evidence="9">
        <text>9-hexadecanoyloxy-octadecanoate + H2O = 9-hydroxy-octadecanoate + hexadecanoate + H(+)</text>
        <dbReference type="Rhea" id="RHEA:52052"/>
        <dbReference type="ChEBI" id="CHEBI:7896"/>
        <dbReference type="ChEBI" id="CHEBI:15377"/>
        <dbReference type="ChEBI" id="CHEBI:15378"/>
        <dbReference type="ChEBI" id="CHEBI:83670"/>
        <dbReference type="ChEBI" id="CHEBI:136286"/>
    </reaction>
    <physiologicalReaction direction="left-to-right" evidence="9">
        <dbReference type="Rhea" id="RHEA:52053"/>
    </physiologicalReaction>
</comment>
<feature type="transmembrane region" description="Helical" evidence="17">
    <location>
        <begin position="227"/>
        <end position="244"/>
    </location>
</feature>
<comment type="catalytic activity">
    <reaction evidence="7">
        <text>12-hexadecanoyloxy-octadecanoate + H2O = 12-hydroxyoctadecanoate + hexadecanoate + H(+)</text>
        <dbReference type="Rhea" id="RHEA:52056"/>
        <dbReference type="ChEBI" id="CHEBI:7896"/>
        <dbReference type="ChEBI" id="CHEBI:15377"/>
        <dbReference type="ChEBI" id="CHEBI:15378"/>
        <dbReference type="ChEBI" id="CHEBI:83677"/>
        <dbReference type="ChEBI" id="CHEBI:84201"/>
    </reaction>
    <physiologicalReaction direction="left-to-right" evidence="7">
        <dbReference type="Rhea" id="RHEA:52057"/>
    </physiologicalReaction>
</comment>
<protein>
    <submittedName>
        <fullName evidence="18">Uncharacterized protein</fullName>
    </submittedName>
</protein>
<comment type="catalytic activity">
    <reaction evidence="15">
        <text>13-(9Z-hexadecenoyloxy)-octadecanoate + H2O = 13-hydroxy-octadecanoate + (9Z)-hexadecenoate + H(+)</text>
        <dbReference type="Rhea" id="RHEA:52076"/>
        <dbReference type="ChEBI" id="CHEBI:15377"/>
        <dbReference type="ChEBI" id="CHEBI:15378"/>
        <dbReference type="ChEBI" id="CHEBI:32372"/>
        <dbReference type="ChEBI" id="CHEBI:136304"/>
        <dbReference type="ChEBI" id="CHEBI:136315"/>
    </reaction>
    <physiologicalReaction direction="left-to-right" evidence="15">
        <dbReference type="Rhea" id="RHEA:52077"/>
    </physiologicalReaction>
</comment>
<evidence type="ECO:0000256" key="11">
    <source>
        <dbReference type="ARBA" id="ARBA00048701"/>
    </source>
</evidence>
<name>A0A9P0BFJ3_BRAAE</name>
<evidence type="ECO:0000256" key="5">
    <source>
        <dbReference type="ARBA" id="ARBA00022989"/>
    </source>
</evidence>
<dbReference type="InterPro" id="IPR006838">
    <property type="entry name" value="ADTRP_AIG1"/>
</dbReference>
<evidence type="ECO:0000256" key="13">
    <source>
        <dbReference type="ARBA" id="ARBA00049221"/>
    </source>
</evidence>
<evidence type="ECO:0000256" key="10">
    <source>
        <dbReference type="ARBA" id="ARBA00048680"/>
    </source>
</evidence>